<dbReference type="InterPro" id="IPR019557">
    <property type="entry name" value="AminoTfrase-like_pln_mobile"/>
</dbReference>
<proteinExistence type="predicted"/>
<dbReference type="EMBL" id="JBFOLJ010000017">
    <property type="protein sequence ID" value="KAL2468355.1"/>
    <property type="molecule type" value="Genomic_DNA"/>
</dbReference>
<accession>A0ABD1PWU8</accession>
<sequence>MGFPVDEKPVTGLDYNSEDSKILCSRLLGAGNFIGEKTKCTLKLEVLREIFEHFPDDVDGGDLDRNVRGYILYVIGCLIAPASDSLTVPSMFMGLLENVADVKNYACGAALLACIHHQLSIIKKAHLLNDGAQRCRVFPFCVPFLMIIDWQPFARLPADFLPPHLLRQVDVGYTSTILICFEQIGHHLPYLAQKFVGWVALGYEGARTPVVLKGDFFCDTIRRFKTAGVPRSLILRRNPSFLTSATSSNKLKNIDDTDSESLAGAMRQPMTYKM</sequence>
<dbReference type="InterPro" id="IPR044824">
    <property type="entry name" value="MAIN-like"/>
</dbReference>
<evidence type="ECO:0000259" key="1">
    <source>
        <dbReference type="Pfam" id="PF10536"/>
    </source>
</evidence>
<name>A0ABD1PWU8_9LAMI</name>
<evidence type="ECO:0000313" key="2">
    <source>
        <dbReference type="EMBL" id="KAL2468355.1"/>
    </source>
</evidence>
<protein>
    <submittedName>
        <fullName evidence="2">Protein MAIN-LIKE 2</fullName>
    </submittedName>
</protein>
<dbReference type="PANTHER" id="PTHR46033:SF1">
    <property type="entry name" value="PROTEIN MAIN-LIKE 2"/>
    <property type="match status" value="1"/>
</dbReference>
<dbReference type="Pfam" id="PF10536">
    <property type="entry name" value="PMD"/>
    <property type="match status" value="1"/>
</dbReference>
<organism evidence="2 3">
    <name type="scientific">Forsythia ovata</name>
    <dbReference type="NCBI Taxonomy" id="205694"/>
    <lineage>
        <taxon>Eukaryota</taxon>
        <taxon>Viridiplantae</taxon>
        <taxon>Streptophyta</taxon>
        <taxon>Embryophyta</taxon>
        <taxon>Tracheophyta</taxon>
        <taxon>Spermatophyta</taxon>
        <taxon>Magnoliopsida</taxon>
        <taxon>eudicotyledons</taxon>
        <taxon>Gunneridae</taxon>
        <taxon>Pentapetalae</taxon>
        <taxon>asterids</taxon>
        <taxon>lamiids</taxon>
        <taxon>Lamiales</taxon>
        <taxon>Oleaceae</taxon>
        <taxon>Forsythieae</taxon>
        <taxon>Forsythia</taxon>
    </lineage>
</organism>
<evidence type="ECO:0000313" key="3">
    <source>
        <dbReference type="Proteomes" id="UP001604277"/>
    </source>
</evidence>
<dbReference type="PANTHER" id="PTHR46033">
    <property type="entry name" value="PROTEIN MAIN-LIKE 2"/>
    <property type="match status" value="1"/>
</dbReference>
<reference evidence="3" key="1">
    <citation type="submission" date="2024-07" db="EMBL/GenBank/DDBJ databases">
        <title>Two chromosome-level genome assemblies of Korean endemic species Abeliophyllum distichum and Forsythia ovata (Oleaceae).</title>
        <authorList>
            <person name="Jang H."/>
        </authorList>
    </citation>
    <scope>NUCLEOTIDE SEQUENCE [LARGE SCALE GENOMIC DNA]</scope>
</reference>
<dbReference type="Proteomes" id="UP001604277">
    <property type="component" value="Unassembled WGS sequence"/>
</dbReference>
<keyword evidence="3" id="KW-1185">Reference proteome</keyword>
<feature type="domain" description="Aminotransferase-like plant mobile" evidence="1">
    <location>
        <begin position="1"/>
        <end position="125"/>
    </location>
</feature>
<dbReference type="AlphaFoldDB" id="A0ABD1PWU8"/>
<gene>
    <name evidence="2" type="ORF">Fot_51880</name>
</gene>
<comment type="caution">
    <text evidence="2">The sequence shown here is derived from an EMBL/GenBank/DDBJ whole genome shotgun (WGS) entry which is preliminary data.</text>
</comment>